<evidence type="ECO:0000259" key="2">
    <source>
        <dbReference type="PROSITE" id="PS50106"/>
    </source>
</evidence>
<dbReference type="Gene3D" id="2.30.42.10">
    <property type="match status" value="2"/>
</dbReference>
<dbReference type="Pfam" id="PF17820">
    <property type="entry name" value="PDZ_6"/>
    <property type="match status" value="2"/>
</dbReference>
<accession>A0A5K7XA60</accession>
<evidence type="ECO:0000313" key="3">
    <source>
        <dbReference type="EMBL" id="BBO32772.1"/>
    </source>
</evidence>
<dbReference type="EMBL" id="AP021861">
    <property type="protein sequence ID" value="BBO32772.1"/>
    <property type="molecule type" value="Genomic_DNA"/>
</dbReference>
<dbReference type="SMART" id="SM00228">
    <property type="entry name" value="PDZ"/>
    <property type="match status" value="2"/>
</dbReference>
<dbReference type="SUPFAM" id="SSF50156">
    <property type="entry name" value="PDZ domain-like"/>
    <property type="match status" value="2"/>
</dbReference>
<dbReference type="PANTHER" id="PTHR12147:SF26">
    <property type="entry name" value="PEPTIDASE M28 DOMAIN-CONTAINING PROTEIN"/>
    <property type="match status" value="1"/>
</dbReference>
<reference evidence="4" key="1">
    <citation type="submission" date="2019-10" db="EMBL/GenBank/DDBJ databases">
        <title>Lacipirellula parvula gen. nov., sp. nov., representing a lineage of planctomycetes widespread in freshwater anoxic habitats, and description of the family Lacipirellulaceae.</title>
        <authorList>
            <person name="Dedysh S.N."/>
            <person name="Kulichevskaya I.S."/>
            <person name="Beletsky A.V."/>
            <person name="Rakitin A.L."/>
            <person name="Mardanov A.V."/>
            <person name="Ivanova A.A."/>
            <person name="Saltykova V.X."/>
            <person name="Rijpstra W.I.C."/>
            <person name="Sinninghe Damste J.S."/>
            <person name="Ravin N.V."/>
        </authorList>
    </citation>
    <scope>NUCLEOTIDE SEQUENCE [LARGE SCALE GENOMIC DNA]</scope>
    <source>
        <strain evidence="4">PX69</strain>
    </source>
</reference>
<dbReference type="PROSITE" id="PS51257">
    <property type="entry name" value="PROKAR_LIPOPROTEIN"/>
    <property type="match status" value="1"/>
</dbReference>
<evidence type="ECO:0000256" key="1">
    <source>
        <dbReference type="SAM" id="SignalP"/>
    </source>
</evidence>
<feature type="domain" description="PDZ" evidence="2">
    <location>
        <begin position="420"/>
        <end position="517"/>
    </location>
</feature>
<dbReference type="PANTHER" id="PTHR12147">
    <property type="entry name" value="METALLOPEPTIDASE M28 FAMILY MEMBER"/>
    <property type="match status" value="1"/>
</dbReference>
<keyword evidence="4" id="KW-1185">Reference proteome</keyword>
<gene>
    <name evidence="3" type="ORF">PLANPX_2384</name>
</gene>
<organism evidence="3 4">
    <name type="scientific">Lacipirellula parvula</name>
    <dbReference type="NCBI Taxonomy" id="2650471"/>
    <lineage>
        <taxon>Bacteria</taxon>
        <taxon>Pseudomonadati</taxon>
        <taxon>Planctomycetota</taxon>
        <taxon>Planctomycetia</taxon>
        <taxon>Pirellulales</taxon>
        <taxon>Lacipirellulaceae</taxon>
        <taxon>Lacipirellula</taxon>
    </lineage>
</organism>
<keyword evidence="1" id="KW-0732">Signal</keyword>
<dbReference type="InterPro" id="IPR045175">
    <property type="entry name" value="M28_fam"/>
</dbReference>
<dbReference type="InterPro" id="IPR041489">
    <property type="entry name" value="PDZ_6"/>
</dbReference>
<evidence type="ECO:0000313" key="4">
    <source>
        <dbReference type="Proteomes" id="UP000326837"/>
    </source>
</evidence>
<name>A0A5K7XA60_9BACT</name>
<dbReference type="GO" id="GO:0006508">
    <property type="term" value="P:proteolysis"/>
    <property type="evidence" value="ECO:0007669"/>
    <property type="project" value="InterPro"/>
</dbReference>
<dbReference type="InterPro" id="IPR001478">
    <property type="entry name" value="PDZ"/>
</dbReference>
<feature type="domain" description="PDZ" evidence="2">
    <location>
        <begin position="331"/>
        <end position="427"/>
    </location>
</feature>
<dbReference type="PROSITE" id="PS50106">
    <property type="entry name" value="PDZ"/>
    <property type="match status" value="2"/>
</dbReference>
<dbReference type="SUPFAM" id="SSF53187">
    <property type="entry name" value="Zn-dependent exopeptidases"/>
    <property type="match status" value="1"/>
</dbReference>
<dbReference type="Gene3D" id="3.40.630.10">
    <property type="entry name" value="Zn peptidases"/>
    <property type="match status" value="1"/>
</dbReference>
<dbReference type="Proteomes" id="UP000326837">
    <property type="component" value="Chromosome"/>
</dbReference>
<sequence>MKLLLTGPAVRFVVAACCLWATSCLTNAPATAGEGSATIESAIATITDGEILEHAGLLADDTLEGRAAGSRGAIAAAKYLEKQLKAAGLEPGGDNGTYIQRFSPGYQNIIGILRGTDPQLRDEFIVVGAHYDHVGYGNRQNSNGPIGFIHNGADDNASGVAALLEIIDALHRSGWQPRRSIVFAFWDGEEINLLGSRHWVRQPTVPREGVKLAINADMVGRLTNGRLEIAGTRTADGLRRLFSSEKLPEDLRLDFTWEFKENSDHWPFYVDGIPSLLIHTGLHGDYHRPSDDIEKLNIVGINHTAAYMLDVICRLADEETLPEFRAASRAEVASMRSQREAPLAPAPPRLGLRWAWAPEETKESETPGNGKMRVTEVTRGSAADVAGIRVGDVLTAVDGALLPVEEYLPAAVLRAKESIAIEVERGEEPPQTIDVKLAGEPTALGLSWRPDSALTGAVMVTRVVPYSPASRAKIAVQDRIYSVEGEPFADHDALLKRVRELLDSGAESMTLQVETAGRVRPVEVDLRLPVAEPVDSSL</sequence>
<protein>
    <recommendedName>
        <fullName evidence="2">PDZ domain-containing protein</fullName>
    </recommendedName>
</protein>
<feature type="signal peptide" evidence="1">
    <location>
        <begin position="1"/>
        <end position="32"/>
    </location>
</feature>
<feature type="chain" id="PRO_5025023315" description="PDZ domain-containing protein" evidence="1">
    <location>
        <begin position="33"/>
        <end position="538"/>
    </location>
</feature>
<dbReference type="InterPro" id="IPR007484">
    <property type="entry name" value="Peptidase_M28"/>
</dbReference>
<dbReference type="KEGG" id="lpav:PLANPX_2384"/>
<dbReference type="RefSeq" id="WP_152098685.1">
    <property type="nucleotide sequence ID" value="NZ_AP021861.1"/>
</dbReference>
<dbReference type="Pfam" id="PF04389">
    <property type="entry name" value="Peptidase_M28"/>
    <property type="match status" value="1"/>
</dbReference>
<dbReference type="GO" id="GO:0008235">
    <property type="term" value="F:metalloexopeptidase activity"/>
    <property type="evidence" value="ECO:0007669"/>
    <property type="project" value="InterPro"/>
</dbReference>
<dbReference type="AlphaFoldDB" id="A0A5K7XA60"/>
<proteinExistence type="predicted"/>
<dbReference type="InterPro" id="IPR036034">
    <property type="entry name" value="PDZ_sf"/>
</dbReference>